<proteinExistence type="predicted"/>
<dbReference type="GO" id="GO:0000166">
    <property type="term" value="F:nucleotide binding"/>
    <property type="evidence" value="ECO:0007669"/>
    <property type="project" value="InterPro"/>
</dbReference>
<accession>A0A9E3LSV9</accession>
<evidence type="ECO:0000259" key="1">
    <source>
        <dbReference type="Pfam" id="PF01408"/>
    </source>
</evidence>
<dbReference type="AlphaFoldDB" id="A0A9E3LSV9"/>
<reference evidence="3" key="1">
    <citation type="submission" date="2021-05" db="EMBL/GenBank/DDBJ databases">
        <authorList>
            <person name="Pietrasiak N."/>
            <person name="Ward R."/>
            <person name="Stajich J.E."/>
            <person name="Kurbessoian T."/>
        </authorList>
    </citation>
    <scope>NUCLEOTIDE SEQUENCE</scope>
    <source>
        <strain evidence="3">HA4357-MV3</strain>
    </source>
</reference>
<protein>
    <submittedName>
        <fullName evidence="3">Gfo/Idh/MocA family oxidoreductase</fullName>
    </submittedName>
</protein>
<dbReference type="InterPro" id="IPR055170">
    <property type="entry name" value="GFO_IDH_MocA-like_dom"/>
</dbReference>
<dbReference type="InterPro" id="IPR051450">
    <property type="entry name" value="Gfo/Idh/MocA_Oxidoreductases"/>
</dbReference>
<reference evidence="3" key="2">
    <citation type="journal article" date="2022" name="Microbiol. Resour. Announc.">
        <title>Metagenome Sequencing to Explore Phylogenomics of Terrestrial Cyanobacteria.</title>
        <authorList>
            <person name="Ward R.D."/>
            <person name="Stajich J.E."/>
            <person name="Johansen J.R."/>
            <person name="Huntemann M."/>
            <person name="Clum A."/>
            <person name="Foster B."/>
            <person name="Foster B."/>
            <person name="Roux S."/>
            <person name="Palaniappan K."/>
            <person name="Varghese N."/>
            <person name="Mukherjee S."/>
            <person name="Reddy T.B.K."/>
            <person name="Daum C."/>
            <person name="Copeland A."/>
            <person name="Chen I.A."/>
            <person name="Ivanova N.N."/>
            <person name="Kyrpides N.C."/>
            <person name="Shapiro N."/>
            <person name="Eloe-Fadrosh E.A."/>
            <person name="Pietrasiak N."/>
        </authorList>
    </citation>
    <scope>NUCLEOTIDE SEQUENCE</scope>
    <source>
        <strain evidence="3">HA4357-MV3</strain>
    </source>
</reference>
<organism evidence="3 4">
    <name type="scientific">Pelatocladus maniniholoensis HA4357-MV3</name>
    <dbReference type="NCBI Taxonomy" id="1117104"/>
    <lineage>
        <taxon>Bacteria</taxon>
        <taxon>Bacillati</taxon>
        <taxon>Cyanobacteriota</taxon>
        <taxon>Cyanophyceae</taxon>
        <taxon>Nostocales</taxon>
        <taxon>Nostocaceae</taxon>
        <taxon>Pelatocladus</taxon>
    </lineage>
</organism>
<dbReference type="EMBL" id="JAHHHW010000081">
    <property type="protein sequence ID" value="MBW4432147.1"/>
    <property type="molecule type" value="Genomic_DNA"/>
</dbReference>
<dbReference type="Gene3D" id="3.40.50.720">
    <property type="entry name" value="NAD(P)-binding Rossmann-like Domain"/>
    <property type="match status" value="1"/>
</dbReference>
<dbReference type="InterPro" id="IPR000683">
    <property type="entry name" value="Gfo/Idh/MocA-like_OxRdtase_N"/>
</dbReference>
<dbReference type="PANTHER" id="PTHR43377:SF6">
    <property type="entry name" value="GFO_IDH_MOCA-LIKE OXIDOREDUCTASE N-TERMINAL DOMAIN-CONTAINING PROTEIN"/>
    <property type="match status" value="1"/>
</dbReference>
<feature type="domain" description="Gfo/Idh/MocA-like oxidoreductase N-terminal" evidence="1">
    <location>
        <begin position="5"/>
        <end position="124"/>
    </location>
</feature>
<evidence type="ECO:0000313" key="3">
    <source>
        <dbReference type="EMBL" id="MBW4432147.1"/>
    </source>
</evidence>
<dbReference type="SUPFAM" id="SSF51735">
    <property type="entry name" value="NAD(P)-binding Rossmann-fold domains"/>
    <property type="match status" value="1"/>
</dbReference>
<dbReference type="PANTHER" id="PTHR43377">
    <property type="entry name" value="BILIVERDIN REDUCTASE A"/>
    <property type="match status" value="1"/>
</dbReference>
<dbReference type="Gene3D" id="3.30.360.10">
    <property type="entry name" value="Dihydrodipicolinate Reductase, domain 2"/>
    <property type="match status" value="1"/>
</dbReference>
<evidence type="ECO:0000313" key="4">
    <source>
        <dbReference type="Proteomes" id="UP000813215"/>
    </source>
</evidence>
<dbReference type="Pfam" id="PF01408">
    <property type="entry name" value="GFO_IDH_MocA"/>
    <property type="match status" value="1"/>
</dbReference>
<name>A0A9E3LSV9_9NOST</name>
<dbReference type="Proteomes" id="UP000813215">
    <property type="component" value="Unassembled WGS sequence"/>
</dbReference>
<gene>
    <name evidence="3" type="ORF">KME28_10550</name>
</gene>
<sequence length="347" mass="38551">MSNNINIGVIGYGYWGPNLVRNFAEIPGTQVKTVSDFKPELLAKVQARYPKIEITTDCRDIFNDPKIDAVAIATPVSTHFDLALAALQAGKHVLVEKPMTVSSEQALRLIEEAEKRNLVLMVDHTFVYTGAVRKMRDLVVTKAIGDIFYYDSVRVNLGLFQHDVNVIWDLAVHDLSIMNYVLPSQPYAVSATGMSHVPGEPENIAYLTLFFESNLIAHIHVNWLAPVKVRRTLIGGSQRMIVYDDLEPSEKVKIYDKGITVNGNNSAESVYQMLIGYRTGDMWSPHLDMTEALRTEGLHFINCIETGDRPITNGQAGLQVVSILEAATQSMKQHGQLVELNSAQVAV</sequence>
<dbReference type="SUPFAM" id="SSF55347">
    <property type="entry name" value="Glyceraldehyde-3-phosphate dehydrogenase-like, C-terminal domain"/>
    <property type="match status" value="1"/>
</dbReference>
<evidence type="ECO:0000259" key="2">
    <source>
        <dbReference type="Pfam" id="PF22725"/>
    </source>
</evidence>
<feature type="domain" description="GFO/IDH/MocA-like oxidoreductase" evidence="2">
    <location>
        <begin position="132"/>
        <end position="241"/>
    </location>
</feature>
<dbReference type="Pfam" id="PF22725">
    <property type="entry name" value="GFO_IDH_MocA_C3"/>
    <property type="match status" value="1"/>
</dbReference>
<dbReference type="InterPro" id="IPR036291">
    <property type="entry name" value="NAD(P)-bd_dom_sf"/>
</dbReference>
<comment type="caution">
    <text evidence="3">The sequence shown here is derived from an EMBL/GenBank/DDBJ whole genome shotgun (WGS) entry which is preliminary data.</text>
</comment>